<protein>
    <recommendedName>
        <fullName evidence="2 10">Flagellar motor switch protein FliM</fullName>
    </recommendedName>
</protein>
<dbReference type="GO" id="GO:0071978">
    <property type="term" value="P:bacterial-type flagellum-dependent swarming motility"/>
    <property type="evidence" value="ECO:0007669"/>
    <property type="project" value="TreeGrafter"/>
</dbReference>
<keyword evidence="13" id="KW-0966">Cell projection</keyword>
<keyword evidence="7 11" id="KW-0472">Membrane</keyword>
<dbReference type="KEGG" id="hja:BST95_07395"/>
<evidence type="ECO:0000256" key="6">
    <source>
        <dbReference type="ARBA" id="ARBA00022779"/>
    </source>
</evidence>
<dbReference type="PANTHER" id="PTHR30034">
    <property type="entry name" value="FLAGELLAR MOTOR SWITCH PROTEIN FLIM"/>
    <property type="match status" value="1"/>
</dbReference>
<proteinExistence type="inferred from homology"/>
<keyword evidence="6 11" id="KW-0283">Flagellar rotation</keyword>
<evidence type="ECO:0000256" key="1">
    <source>
        <dbReference type="ARBA" id="ARBA00011049"/>
    </source>
</evidence>
<dbReference type="EMBL" id="PKUR01000002">
    <property type="protein sequence ID" value="PLW86084.1"/>
    <property type="molecule type" value="Genomic_DNA"/>
</dbReference>
<dbReference type="PRINTS" id="PR00955">
    <property type="entry name" value="FLGMOTORFLIM"/>
</dbReference>
<evidence type="ECO:0000256" key="7">
    <source>
        <dbReference type="ARBA" id="ARBA00023136"/>
    </source>
</evidence>
<dbReference type="Proteomes" id="UP000235162">
    <property type="component" value="Unassembled WGS sequence"/>
</dbReference>
<dbReference type="SUPFAM" id="SSF103039">
    <property type="entry name" value="CheC-like"/>
    <property type="match status" value="1"/>
</dbReference>
<gene>
    <name evidence="13" type="primary">fliM</name>
    <name evidence="13" type="ORF">C0029_06440</name>
</gene>
<dbReference type="PIRSF" id="PIRSF002888">
    <property type="entry name" value="FliM"/>
    <property type="match status" value="1"/>
</dbReference>
<dbReference type="Gene3D" id="3.40.1550.10">
    <property type="entry name" value="CheC-like"/>
    <property type="match status" value="1"/>
</dbReference>
<dbReference type="GO" id="GO:0050918">
    <property type="term" value="P:positive chemotaxis"/>
    <property type="evidence" value="ECO:0007669"/>
    <property type="project" value="TreeGrafter"/>
</dbReference>
<evidence type="ECO:0000256" key="10">
    <source>
        <dbReference type="NCBIfam" id="TIGR01397"/>
    </source>
</evidence>
<keyword evidence="13" id="KW-0282">Flagellum</keyword>
<comment type="similarity">
    <text evidence="1 11">Belongs to the FliM family.</text>
</comment>
<feature type="domain" description="Flagellar motor switch protein FliN-like C-terminal" evidence="12">
    <location>
        <begin position="254"/>
        <end position="322"/>
    </location>
</feature>
<dbReference type="NCBIfam" id="TIGR01397">
    <property type="entry name" value="fliM_switch"/>
    <property type="match status" value="1"/>
</dbReference>
<dbReference type="AlphaFoldDB" id="A0AAP8SN18"/>
<sequence length="336" mass="38005">MAESDLLLQDEIDALLNSVSGDEESAENSREVEARIRPYDPRTQSRIIKERLHGLDMINQRFARLFRVGLFNLIRRNADINCDFMKFESYSTYSKNVPVPSNINLVNIKPLRGTALFVFPPDIVFLVVDSLFGGDGRFLTRSEGREFTATEQRIIHRLLDLAIEAYVEAWRPIYEIHVEYVRSEMQVKFANITNSPNEVIVNTNFHLEVGASTMSFQVCIPYTMIEPIRDALINPVEKNEEEGEAPFRDRFSNEIKGSQVELIVDFCQIPTSIGSILSLKAGDILPVNLPDSIPGHVNGVPILECGYGSRGGHRALSVKQVLNISQDQFEQDTESR</sequence>
<organism evidence="13 14">
    <name type="scientific">Halioglobus japonicus</name>
    <dbReference type="NCBI Taxonomy" id="930805"/>
    <lineage>
        <taxon>Bacteria</taxon>
        <taxon>Pseudomonadati</taxon>
        <taxon>Pseudomonadota</taxon>
        <taxon>Gammaproteobacteria</taxon>
        <taxon>Cellvibrionales</taxon>
        <taxon>Halieaceae</taxon>
        <taxon>Halioglobus</taxon>
    </lineage>
</organism>
<evidence type="ECO:0000256" key="9">
    <source>
        <dbReference type="ARBA" id="ARBA00025044"/>
    </source>
</evidence>
<dbReference type="InterPro" id="IPR036429">
    <property type="entry name" value="SpoA-like_sf"/>
</dbReference>
<dbReference type="PANTHER" id="PTHR30034:SF3">
    <property type="entry name" value="FLAGELLAR MOTOR SWITCH PROTEIN FLIM"/>
    <property type="match status" value="1"/>
</dbReference>
<dbReference type="GO" id="GO:0009425">
    <property type="term" value="C:bacterial-type flagellum basal body"/>
    <property type="evidence" value="ECO:0007669"/>
    <property type="project" value="UniProtKB-SubCell"/>
</dbReference>
<dbReference type="InterPro" id="IPR001543">
    <property type="entry name" value="FliN-like_C"/>
</dbReference>
<evidence type="ECO:0000259" key="12">
    <source>
        <dbReference type="Pfam" id="PF01052"/>
    </source>
</evidence>
<dbReference type="InterPro" id="IPR028976">
    <property type="entry name" value="CheC-like_sf"/>
</dbReference>
<comment type="subcellular location">
    <subcellularLocation>
        <location evidence="11">Cell inner membrane</location>
        <topology evidence="11">Peripheral membrane protein</topology>
    </subcellularLocation>
    <subcellularLocation>
        <location evidence="11">Bacterial flagellum basal body</location>
    </subcellularLocation>
</comment>
<dbReference type="Pfam" id="PF02154">
    <property type="entry name" value="FliM"/>
    <property type="match status" value="1"/>
</dbReference>
<accession>A0AAP8SN18</accession>
<evidence type="ECO:0000256" key="4">
    <source>
        <dbReference type="ARBA" id="ARBA00022500"/>
    </source>
</evidence>
<reference evidence="13 14" key="1">
    <citation type="submission" date="2018-01" db="EMBL/GenBank/DDBJ databases">
        <title>The draft genome sequence of Halioglobus japonicus S1-36.</title>
        <authorList>
            <person name="Du Z.-J."/>
            <person name="Shi M.-J."/>
        </authorList>
    </citation>
    <scope>NUCLEOTIDE SEQUENCE [LARGE SCALE GENOMIC DNA]</scope>
    <source>
        <strain evidence="13 14">S1-36</strain>
    </source>
</reference>
<evidence type="ECO:0000256" key="11">
    <source>
        <dbReference type="PIRNR" id="PIRNR002888"/>
    </source>
</evidence>
<name>A0AAP8SN18_9GAMM</name>
<evidence type="ECO:0000256" key="2">
    <source>
        <dbReference type="ARBA" id="ARBA00021898"/>
    </source>
</evidence>
<keyword evidence="3 11" id="KW-1003">Cell membrane</keyword>
<evidence type="ECO:0000313" key="13">
    <source>
        <dbReference type="EMBL" id="PLW86084.1"/>
    </source>
</evidence>
<comment type="caution">
    <text evidence="13">The sequence shown here is derived from an EMBL/GenBank/DDBJ whole genome shotgun (WGS) entry which is preliminary data.</text>
</comment>
<dbReference type="CDD" id="cd17908">
    <property type="entry name" value="FliM"/>
    <property type="match status" value="1"/>
</dbReference>
<keyword evidence="4 11" id="KW-0145">Chemotaxis</keyword>
<keyword evidence="14" id="KW-1185">Reference proteome</keyword>
<dbReference type="RefSeq" id="WP_084198731.1">
    <property type="nucleotide sequence ID" value="NZ_BMYL01000002.1"/>
</dbReference>
<dbReference type="GO" id="GO:0005886">
    <property type="term" value="C:plasma membrane"/>
    <property type="evidence" value="ECO:0007669"/>
    <property type="project" value="UniProtKB-SubCell"/>
</dbReference>
<evidence type="ECO:0000256" key="8">
    <source>
        <dbReference type="ARBA" id="ARBA00023143"/>
    </source>
</evidence>
<evidence type="ECO:0000256" key="5">
    <source>
        <dbReference type="ARBA" id="ARBA00022519"/>
    </source>
</evidence>
<keyword evidence="13" id="KW-0969">Cilium</keyword>
<dbReference type="InterPro" id="IPR001689">
    <property type="entry name" value="Flag_FliM"/>
</dbReference>
<evidence type="ECO:0000256" key="3">
    <source>
        <dbReference type="ARBA" id="ARBA00022475"/>
    </source>
</evidence>
<dbReference type="Pfam" id="PF01052">
    <property type="entry name" value="FliMN_C"/>
    <property type="match status" value="1"/>
</dbReference>
<keyword evidence="8 11" id="KW-0975">Bacterial flagellum</keyword>
<keyword evidence="5 11" id="KW-0997">Cell inner membrane</keyword>
<dbReference type="SUPFAM" id="SSF101801">
    <property type="entry name" value="Surface presentation of antigens (SPOA)"/>
    <property type="match status" value="1"/>
</dbReference>
<comment type="function">
    <text evidence="9 11">FliM is one of three proteins (FliG, FliN, FliM) that forms the rotor-mounted switch complex (C ring), located at the base of the basal body. This complex interacts with the CheY and CheZ chemotaxis proteins, in addition to contacting components of the motor that determine the direction of flagellar rotation.</text>
</comment>
<dbReference type="GO" id="GO:0003774">
    <property type="term" value="F:cytoskeletal motor activity"/>
    <property type="evidence" value="ECO:0007669"/>
    <property type="project" value="InterPro"/>
</dbReference>
<evidence type="ECO:0000313" key="14">
    <source>
        <dbReference type="Proteomes" id="UP000235162"/>
    </source>
</evidence>